<feature type="transmembrane region" description="Helical" evidence="11">
    <location>
        <begin position="179"/>
        <end position="196"/>
    </location>
</feature>
<evidence type="ECO:0000256" key="4">
    <source>
        <dbReference type="ARBA" id="ARBA00022475"/>
    </source>
</evidence>
<evidence type="ECO:0000256" key="9">
    <source>
        <dbReference type="ARBA" id="ARBA00023136"/>
    </source>
</evidence>
<dbReference type="PANTHER" id="PTHR21522:SF32">
    <property type="entry name" value="OTOPETRIN-2"/>
    <property type="match status" value="1"/>
</dbReference>
<name>A0A8S3SBG7_MYTED</name>
<dbReference type="Pfam" id="PF03189">
    <property type="entry name" value="Otopetrin"/>
    <property type="match status" value="1"/>
</dbReference>
<feature type="transmembrane region" description="Helical" evidence="11">
    <location>
        <begin position="237"/>
        <end position="257"/>
    </location>
</feature>
<dbReference type="GO" id="GO:0015252">
    <property type="term" value="F:proton channel activity"/>
    <property type="evidence" value="ECO:0007669"/>
    <property type="project" value="InterPro"/>
</dbReference>
<accession>A0A8S3SBG7</accession>
<dbReference type="AlphaFoldDB" id="A0A8S3SBG7"/>
<comment type="subcellular location">
    <subcellularLocation>
        <location evidence="1">Cell membrane</location>
        <topology evidence="1">Multi-pass membrane protein</topology>
    </subcellularLocation>
</comment>
<evidence type="ECO:0000256" key="6">
    <source>
        <dbReference type="ARBA" id="ARBA00022781"/>
    </source>
</evidence>
<evidence type="ECO:0000256" key="10">
    <source>
        <dbReference type="ARBA" id="ARBA00023303"/>
    </source>
</evidence>
<protein>
    <submittedName>
        <fullName evidence="12">Uncharacterized protein</fullName>
    </submittedName>
</protein>
<feature type="transmembrane region" description="Helical" evidence="11">
    <location>
        <begin position="74"/>
        <end position="95"/>
    </location>
</feature>
<keyword evidence="8" id="KW-0406">Ion transport</keyword>
<organism evidence="12 13">
    <name type="scientific">Mytilus edulis</name>
    <name type="common">Blue mussel</name>
    <dbReference type="NCBI Taxonomy" id="6550"/>
    <lineage>
        <taxon>Eukaryota</taxon>
        <taxon>Metazoa</taxon>
        <taxon>Spiralia</taxon>
        <taxon>Lophotrochozoa</taxon>
        <taxon>Mollusca</taxon>
        <taxon>Bivalvia</taxon>
        <taxon>Autobranchia</taxon>
        <taxon>Pteriomorphia</taxon>
        <taxon>Mytilida</taxon>
        <taxon>Mytiloidea</taxon>
        <taxon>Mytilidae</taxon>
        <taxon>Mytilinae</taxon>
        <taxon>Mytilus</taxon>
    </lineage>
</organism>
<keyword evidence="5 11" id="KW-0812">Transmembrane</keyword>
<evidence type="ECO:0000256" key="1">
    <source>
        <dbReference type="ARBA" id="ARBA00004651"/>
    </source>
</evidence>
<feature type="transmembrane region" description="Helical" evidence="11">
    <location>
        <begin position="412"/>
        <end position="429"/>
    </location>
</feature>
<evidence type="ECO:0000313" key="12">
    <source>
        <dbReference type="EMBL" id="CAG2216756.1"/>
    </source>
</evidence>
<evidence type="ECO:0000256" key="11">
    <source>
        <dbReference type="SAM" id="Phobius"/>
    </source>
</evidence>
<feature type="transmembrane region" description="Helical" evidence="11">
    <location>
        <begin position="116"/>
        <end position="137"/>
    </location>
</feature>
<evidence type="ECO:0000256" key="8">
    <source>
        <dbReference type="ARBA" id="ARBA00023065"/>
    </source>
</evidence>
<feature type="transmembrane region" description="Helical" evidence="11">
    <location>
        <begin position="342"/>
        <end position="360"/>
    </location>
</feature>
<feature type="transmembrane region" description="Helical" evidence="11">
    <location>
        <begin position="491"/>
        <end position="511"/>
    </location>
</feature>
<evidence type="ECO:0000256" key="3">
    <source>
        <dbReference type="ARBA" id="ARBA00022448"/>
    </source>
</evidence>
<comment type="caution">
    <text evidence="12">The sequence shown here is derived from an EMBL/GenBank/DDBJ whole genome shotgun (WGS) entry which is preliminary data.</text>
</comment>
<gene>
    <name evidence="12" type="ORF">MEDL_30437</name>
</gene>
<dbReference type="Proteomes" id="UP000683360">
    <property type="component" value="Unassembled WGS sequence"/>
</dbReference>
<comment type="similarity">
    <text evidence="2">Belongs to the otopetrin family.</text>
</comment>
<dbReference type="OrthoDB" id="6083150at2759"/>
<dbReference type="GO" id="GO:0005886">
    <property type="term" value="C:plasma membrane"/>
    <property type="evidence" value="ECO:0007669"/>
    <property type="project" value="UniProtKB-SubCell"/>
</dbReference>
<dbReference type="PANTHER" id="PTHR21522">
    <property type="entry name" value="PROTON CHANNEL OTOP"/>
    <property type="match status" value="1"/>
</dbReference>
<feature type="transmembrane region" description="Helical" evidence="11">
    <location>
        <begin position="149"/>
        <end position="167"/>
    </location>
</feature>
<proteinExistence type="inferred from homology"/>
<sequence>MQRITIWYKNTMTRCLHKILRATFVLPFTAGLVKDRRNGSYTVHDGSISGVVLLTTIVIIVVVTSIALPVNDSRYLMIGLLFLAIFSLIFCRVLVYFRSHWKYSRKPRVTDKLKIIFLWGFCIGNIVYLATKLAVNIQCDQYPSLVEPILYYIFIWVFDISQTAFIHYFSRFRFASMTYFYYILMFMFVANISAWTHRTIDMYNDDQMLTILEQNQTDDTCNNKTTLHQTFTILKPFLEPLLLEYCLLCMIFISEMWPRHITETKDQQDLHIYDSASYQQSCENQPLLSSRPLTVSTQHHPTNKKSMCCVVFAILYTLSYSIIQCVFLYVDKLKPYQLVNSVYALFGNLVAISLLIKCFYELSGQLQPKKTPRATMNMKHFIILTTSLATCGFFIVQLIGAKYRDTWEDLNYVIRLAATILQTTFILQMKQYRKCGNVNSYFTIRNVFSLVCILNFGIWFYYTFISAQHEFFHRHRHQMFDRQTILGVKHFWFPFVIFYHFECFLTFYRLFKE</sequence>
<evidence type="ECO:0000256" key="5">
    <source>
        <dbReference type="ARBA" id="ARBA00022692"/>
    </source>
</evidence>
<feature type="transmembrane region" description="Helical" evidence="11">
    <location>
        <begin position="308"/>
        <end position="330"/>
    </location>
</feature>
<evidence type="ECO:0000313" key="13">
    <source>
        <dbReference type="Proteomes" id="UP000683360"/>
    </source>
</evidence>
<reference evidence="12" key="1">
    <citation type="submission" date="2021-03" db="EMBL/GenBank/DDBJ databases">
        <authorList>
            <person name="Bekaert M."/>
        </authorList>
    </citation>
    <scope>NUCLEOTIDE SEQUENCE</scope>
</reference>
<keyword evidence="4" id="KW-1003">Cell membrane</keyword>
<feature type="transmembrane region" description="Helical" evidence="11">
    <location>
        <begin position="381"/>
        <end position="400"/>
    </location>
</feature>
<keyword evidence="13" id="KW-1185">Reference proteome</keyword>
<keyword evidence="9 11" id="KW-0472">Membrane</keyword>
<feature type="transmembrane region" description="Helical" evidence="11">
    <location>
        <begin position="46"/>
        <end position="68"/>
    </location>
</feature>
<dbReference type="EMBL" id="CAJPWZ010001489">
    <property type="protein sequence ID" value="CAG2216756.1"/>
    <property type="molecule type" value="Genomic_DNA"/>
</dbReference>
<keyword evidence="6" id="KW-0375">Hydrogen ion transport</keyword>
<evidence type="ECO:0000256" key="7">
    <source>
        <dbReference type="ARBA" id="ARBA00022989"/>
    </source>
</evidence>
<keyword evidence="7 11" id="KW-1133">Transmembrane helix</keyword>
<dbReference type="InterPro" id="IPR004878">
    <property type="entry name" value="Otopetrin"/>
</dbReference>
<keyword evidence="10" id="KW-0407">Ion channel</keyword>
<feature type="transmembrane region" description="Helical" evidence="11">
    <location>
        <begin position="441"/>
        <end position="462"/>
    </location>
</feature>
<keyword evidence="3" id="KW-0813">Transport</keyword>
<evidence type="ECO:0000256" key="2">
    <source>
        <dbReference type="ARBA" id="ARBA00006513"/>
    </source>
</evidence>